<dbReference type="InterPro" id="IPR011611">
    <property type="entry name" value="PfkB_dom"/>
</dbReference>
<dbReference type="EC" id="2.7.1.15" evidence="10"/>
<sequence length="300" mass="32434">MIYNYGSINIDYIYHVPYFVRPGETQRCDGHSVGLGGKGANQSLSIACANGLVSHWGRVSSKDAWAVEELKRAGVNVCDIELTQQPSGHAVVQIDEQGENSIILFPGVNHGAEKERLAFLLSKVKSGDTLLVQNECDGLGYIIPLAVSHGCNVIFNPAPMTADVSELPLDQCKLLFFNRTEAASLLEMPIESSASDLLRKLRNKLGSAEIVLTLGSEGAWYLYNSETYFQAALPVRAIDTTAAGDTFVGYFLAARQAGAEPFECLKRATAAAALAVQYRGAASSIPKAEEVDRLMRQEGM</sequence>
<keyword evidence="4" id="KW-0418">Kinase</keyword>
<evidence type="ECO:0000259" key="9">
    <source>
        <dbReference type="Pfam" id="PF00294"/>
    </source>
</evidence>
<gene>
    <name evidence="10" type="ORF">CZ787_04115</name>
</gene>
<dbReference type="GO" id="GO:0006014">
    <property type="term" value="P:D-ribose metabolic process"/>
    <property type="evidence" value="ECO:0007669"/>
    <property type="project" value="InterPro"/>
</dbReference>
<evidence type="ECO:0000256" key="2">
    <source>
        <dbReference type="ARBA" id="ARBA00022723"/>
    </source>
</evidence>
<dbReference type="PANTHER" id="PTHR10584">
    <property type="entry name" value="SUGAR KINASE"/>
    <property type="match status" value="1"/>
</dbReference>
<keyword evidence="2" id="KW-0479">Metal-binding</keyword>
<protein>
    <submittedName>
        <fullName evidence="10">Ribokinase</fullName>
        <ecNumber evidence="10">2.7.1.15</ecNumber>
    </submittedName>
</protein>
<accession>A0A1R4HTV2</accession>
<dbReference type="RefSeq" id="WP_087106429.1">
    <property type="nucleotide sequence ID" value="NZ_FUKM01000014.1"/>
</dbReference>
<evidence type="ECO:0000256" key="4">
    <source>
        <dbReference type="ARBA" id="ARBA00022777"/>
    </source>
</evidence>
<keyword evidence="6" id="KW-0460">Magnesium</keyword>
<dbReference type="EMBL" id="FUKM01000014">
    <property type="protein sequence ID" value="SJN10613.1"/>
    <property type="molecule type" value="Genomic_DNA"/>
</dbReference>
<dbReference type="Proteomes" id="UP000196331">
    <property type="component" value="Unassembled WGS sequence"/>
</dbReference>
<evidence type="ECO:0000256" key="8">
    <source>
        <dbReference type="ARBA" id="ARBA00023277"/>
    </source>
</evidence>
<dbReference type="OrthoDB" id="9775849at2"/>
<evidence type="ECO:0000313" key="10">
    <source>
        <dbReference type="EMBL" id="SJN10613.1"/>
    </source>
</evidence>
<dbReference type="Pfam" id="PF00294">
    <property type="entry name" value="PfkB"/>
    <property type="match status" value="1"/>
</dbReference>
<dbReference type="GO" id="GO:0004747">
    <property type="term" value="F:ribokinase activity"/>
    <property type="evidence" value="ECO:0007669"/>
    <property type="project" value="UniProtKB-EC"/>
</dbReference>
<dbReference type="AlphaFoldDB" id="A0A1R4HTV2"/>
<dbReference type="InterPro" id="IPR029056">
    <property type="entry name" value="Ribokinase-like"/>
</dbReference>
<name>A0A1R4HTV2_9GAMM</name>
<evidence type="ECO:0000256" key="7">
    <source>
        <dbReference type="ARBA" id="ARBA00022958"/>
    </source>
</evidence>
<evidence type="ECO:0000256" key="3">
    <source>
        <dbReference type="ARBA" id="ARBA00022741"/>
    </source>
</evidence>
<dbReference type="InterPro" id="IPR002139">
    <property type="entry name" value="Ribo/fructo_kinase"/>
</dbReference>
<evidence type="ECO:0000256" key="5">
    <source>
        <dbReference type="ARBA" id="ARBA00022840"/>
    </source>
</evidence>
<evidence type="ECO:0000256" key="1">
    <source>
        <dbReference type="ARBA" id="ARBA00022679"/>
    </source>
</evidence>
<reference evidence="10 11" key="1">
    <citation type="submission" date="2017-02" db="EMBL/GenBank/DDBJ databases">
        <authorList>
            <person name="Dridi B."/>
        </authorList>
    </citation>
    <scope>NUCLEOTIDE SEQUENCE [LARGE SCALE GENOMIC DNA]</scope>
    <source>
        <strain evidence="10 11">JB380</strain>
    </source>
</reference>
<keyword evidence="5" id="KW-0067">ATP-binding</keyword>
<dbReference type="InterPro" id="IPR011877">
    <property type="entry name" value="Ribokinase"/>
</dbReference>
<dbReference type="SUPFAM" id="SSF53613">
    <property type="entry name" value="Ribokinase-like"/>
    <property type="match status" value="1"/>
</dbReference>
<dbReference type="GO" id="GO:0046872">
    <property type="term" value="F:metal ion binding"/>
    <property type="evidence" value="ECO:0007669"/>
    <property type="project" value="UniProtKB-KW"/>
</dbReference>
<keyword evidence="1 10" id="KW-0808">Transferase</keyword>
<keyword evidence="7" id="KW-0630">Potassium</keyword>
<dbReference type="CDD" id="cd01174">
    <property type="entry name" value="ribokinase"/>
    <property type="match status" value="1"/>
</dbReference>
<evidence type="ECO:0000313" key="11">
    <source>
        <dbReference type="Proteomes" id="UP000196331"/>
    </source>
</evidence>
<dbReference type="GO" id="GO:0005524">
    <property type="term" value="F:ATP binding"/>
    <property type="evidence" value="ECO:0007669"/>
    <property type="project" value="UniProtKB-KW"/>
</dbReference>
<dbReference type="Gene3D" id="3.40.1190.20">
    <property type="match status" value="1"/>
</dbReference>
<keyword evidence="8" id="KW-0119">Carbohydrate metabolism</keyword>
<keyword evidence="3" id="KW-0547">Nucleotide-binding</keyword>
<evidence type="ECO:0000256" key="6">
    <source>
        <dbReference type="ARBA" id="ARBA00022842"/>
    </source>
</evidence>
<dbReference type="PRINTS" id="PR00990">
    <property type="entry name" value="RIBOKINASE"/>
</dbReference>
<organism evidence="10 11">
    <name type="scientific">Halomonas citrativorans</name>
    <dbReference type="NCBI Taxonomy" id="2742612"/>
    <lineage>
        <taxon>Bacteria</taxon>
        <taxon>Pseudomonadati</taxon>
        <taxon>Pseudomonadota</taxon>
        <taxon>Gammaproteobacteria</taxon>
        <taxon>Oceanospirillales</taxon>
        <taxon>Halomonadaceae</taxon>
        <taxon>Halomonas</taxon>
    </lineage>
</organism>
<feature type="domain" description="Carbohydrate kinase PfkB" evidence="9">
    <location>
        <begin position="5"/>
        <end position="287"/>
    </location>
</feature>
<comment type="caution">
    <text evidence="10">The sequence shown here is derived from an EMBL/GenBank/DDBJ whole genome shotgun (WGS) entry which is preliminary data.</text>
</comment>
<dbReference type="PANTHER" id="PTHR10584:SF166">
    <property type="entry name" value="RIBOKINASE"/>
    <property type="match status" value="1"/>
</dbReference>
<proteinExistence type="predicted"/>